<protein>
    <submittedName>
        <fullName evidence="1">Uncharacterized protein</fullName>
    </submittedName>
</protein>
<accession>A0A0A2C9F5</accession>
<dbReference type="Proteomes" id="UP000030392">
    <property type="component" value="Unassembled WGS sequence"/>
</dbReference>
<organism evidence="1 2">
    <name type="scientific">Prochlorococcus marinus str. PAC1</name>
    <dbReference type="NCBI Taxonomy" id="59924"/>
    <lineage>
        <taxon>Bacteria</taxon>
        <taxon>Bacillati</taxon>
        <taxon>Cyanobacteriota</taxon>
        <taxon>Cyanophyceae</taxon>
        <taxon>Synechococcales</taxon>
        <taxon>Prochlorococcaceae</taxon>
        <taxon>Prochlorococcus</taxon>
    </lineage>
</organism>
<sequence length="114" mass="13278">MSREQTSKQDQISIFGEIAKGCRTDHQKIEFFDSSKEAFFTNSNESTSSVNEDIPKDLDDGFYVYANMKKLSETELKELKSLPWKEYPENLKIFLFDFCILNGDAYSKYFPNSK</sequence>
<proteinExistence type="predicted"/>
<gene>
    <name evidence="1" type="ORF">EV03_0662</name>
</gene>
<comment type="caution">
    <text evidence="1">The sequence shown here is derived from an EMBL/GenBank/DDBJ whole genome shotgun (WGS) entry which is preliminary data.</text>
</comment>
<dbReference type="EMBL" id="JNAX01000008">
    <property type="protein sequence ID" value="KGG21244.1"/>
    <property type="molecule type" value="Genomic_DNA"/>
</dbReference>
<reference evidence="2" key="1">
    <citation type="journal article" date="2014" name="Sci. Data">
        <title>Genomes of diverse isolates of the marine cyanobacterium Prochlorococcus.</title>
        <authorList>
            <person name="Biller S."/>
            <person name="Berube P."/>
            <person name="Thompson J."/>
            <person name="Kelly L."/>
            <person name="Roggensack S."/>
            <person name="Awad L."/>
            <person name="Roache-Johnson K."/>
            <person name="Ding H."/>
            <person name="Giovannoni S.J."/>
            <person name="Moore L.R."/>
            <person name="Chisholm S.W."/>
        </authorList>
    </citation>
    <scope>NUCLEOTIDE SEQUENCE [LARGE SCALE GENOMIC DNA]</scope>
    <source>
        <strain evidence="2">PAC1</strain>
    </source>
</reference>
<dbReference type="AlphaFoldDB" id="A0A0A2C9F5"/>
<dbReference type="RefSeq" id="WP_036905092.1">
    <property type="nucleotide sequence ID" value="NZ_CP138967.1"/>
</dbReference>
<evidence type="ECO:0000313" key="1">
    <source>
        <dbReference type="EMBL" id="KGG21244.1"/>
    </source>
</evidence>
<name>A0A0A2C9F5_PROMR</name>
<evidence type="ECO:0000313" key="2">
    <source>
        <dbReference type="Proteomes" id="UP000030392"/>
    </source>
</evidence>